<name>A0A9D4ZG26_ADICA</name>
<evidence type="ECO:0000256" key="4">
    <source>
        <dbReference type="ARBA" id="ARBA00022723"/>
    </source>
</evidence>
<evidence type="ECO:0000256" key="11">
    <source>
        <dbReference type="SAM" id="MobiDB-lite"/>
    </source>
</evidence>
<dbReference type="GO" id="GO:0005506">
    <property type="term" value="F:iron ion binding"/>
    <property type="evidence" value="ECO:0007669"/>
    <property type="project" value="UniProtKB-UniRule"/>
</dbReference>
<feature type="binding site" evidence="10">
    <location>
        <position position="93"/>
    </location>
    <ligand>
        <name>Fe(2+)</name>
        <dbReference type="ChEBI" id="CHEBI:29033"/>
        <note>for iron-dependent acireductone dioxygenase activity</note>
    </ligand>
</feature>
<feature type="binding site" evidence="10">
    <location>
        <position position="89"/>
    </location>
    <ligand>
        <name>Ni(2+)</name>
        <dbReference type="ChEBI" id="CHEBI:49786"/>
        <note>for nickel-dependent acireductone dioxygenase activity</note>
    </ligand>
</feature>
<keyword evidence="9 10" id="KW-0539">Nucleus</keyword>
<dbReference type="GO" id="GO:0005737">
    <property type="term" value="C:cytoplasm"/>
    <property type="evidence" value="ECO:0007669"/>
    <property type="project" value="UniProtKB-SubCell"/>
</dbReference>
<dbReference type="EMBL" id="JABFUD020000010">
    <property type="protein sequence ID" value="KAI5074124.1"/>
    <property type="molecule type" value="Genomic_DNA"/>
</dbReference>
<comment type="function">
    <text evidence="10">Catalyzes 2 different reactions between oxygen and the acireductone 1,2-dihydroxy-3-keto-5-methylthiopentene (DHK-MTPene) depending upon the metal bound in the active site. Fe-containing acireductone dioxygenase (Fe-ARD) produces formate and 2-keto-4-methylthiobutyrate (KMTB), the alpha-ketoacid precursor of methionine in the methionine recycle pathway. Ni-containing acireductone dioxygenase (Ni-ARD) produces methylthiopropionate, carbon monoxide and formate, and does not lie on the methionine recycle pathway.</text>
</comment>
<accession>A0A9D4ZG26</accession>
<keyword evidence="14" id="KW-1185">Reference proteome</keyword>
<gene>
    <name evidence="12" type="ORF">GOP47_0010085</name>
    <name evidence="13" type="ORF">GOP47_0010801</name>
</gene>
<feature type="compositionally biased region" description="Basic and acidic residues" evidence="11">
    <location>
        <begin position="1"/>
        <end position="22"/>
    </location>
</feature>
<feature type="binding site" evidence="10">
    <location>
        <position position="132"/>
    </location>
    <ligand>
        <name>Ni(2+)</name>
        <dbReference type="ChEBI" id="CHEBI:49786"/>
        <note>for nickel-dependent acireductone dioxygenase activity</note>
    </ligand>
</feature>
<dbReference type="PANTHER" id="PTHR23418:SF16">
    <property type="entry name" value="ACIREDUCTONE DIOXYGENASE"/>
    <property type="match status" value="1"/>
</dbReference>
<protein>
    <recommendedName>
        <fullName evidence="10">Acireductone dioxygenase</fullName>
    </recommendedName>
    <alternativeName>
        <fullName evidence="10">Acireductone dioxygenase (Fe(2+)-requiring)</fullName>
        <shortName evidence="10">ARD'</shortName>
        <shortName evidence="10">Fe-ARD</shortName>
        <ecNumber evidence="10">1.13.11.54</ecNumber>
    </alternativeName>
    <alternativeName>
        <fullName evidence="10">Acireductone dioxygenase (Ni(2+)-requiring)</fullName>
        <shortName evidence="10">ARD</shortName>
        <shortName evidence="10">Ni-ARD</shortName>
        <ecNumber evidence="10">1.13.11.53</ecNumber>
    </alternativeName>
</protein>
<keyword evidence="7 10" id="KW-0408">Iron</keyword>
<feature type="binding site" evidence="10">
    <location>
        <position position="87"/>
    </location>
    <ligand>
        <name>Ni(2+)</name>
        <dbReference type="ChEBI" id="CHEBI:49786"/>
        <note>for nickel-dependent acireductone dioxygenase activity</note>
    </ligand>
</feature>
<proteinExistence type="inferred from homology"/>
<dbReference type="OrthoDB" id="1878998at2759"/>
<dbReference type="Gene3D" id="2.60.120.10">
    <property type="entry name" value="Jelly Rolls"/>
    <property type="match status" value="1"/>
</dbReference>
<evidence type="ECO:0000256" key="5">
    <source>
        <dbReference type="ARBA" id="ARBA00022964"/>
    </source>
</evidence>
<evidence type="ECO:0000256" key="10">
    <source>
        <dbReference type="HAMAP-Rule" id="MF_03154"/>
    </source>
</evidence>
<evidence type="ECO:0000313" key="14">
    <source>
        <dbReference type="Proteomes" id="UP000886520"/>
    </source>
</evidence>
<feature type="binding site" evidence="10">
    <location>
        <position position="87"/>
    </location>
    <ligand>
        <name>Fe(2+)</name>
        <dbReference type="ChEBI" id="CHEBI:29033"/>
        <note>for iron-dependent acireductone dioxygenase activity</note>
    </ligand>
</feature>
<evidence type="ECO:0000256" key="1">
    <source>
        <dbReference type="ARBA" id="ARBA00022490"/>
    </source>
</evidence>
<feature type="region of interest" description="Disordered" evidence="11">
    <location>
        <begin position="1"/>
        <end position="26"/>
    </location>
</feature>
<reference evidence="12" key="1">
    <citation type="submission" date="2021-01" db="EMBL/GenBank/DDBJ databases">
        <title>Adiantum capillus-veneris genome.</title>
        <authorList>
            <person name="Fang Y."/>
            <person name="Liao Q."/>
        </authorList>
    </citation>
    <scope>NUCLEOTIDE SEQUENCE</scope>
    <source>
        <strain evidence="12">H3</strain>
        <tissue evidence="12">Leaf</tissue>
    </source>
</reference>
<dbReference type="SUPFAM" id="SSF51182">
    <property type="entry name" value="RmlC-like cupins"/>
    <property type="match status" value="1"/>
</dbReference>
<comment type="catalytic activity">
    <reaction evidence="10">
        <text>1,2-dihydroxy-5-(methylsulfanyl)pent-1-en-3-one + O2 = 3-(methylsulfanyl)propanoate + CO + formate + 2 H(+)</text>
        <dbReference type="Rhea" id="RHEA:14161"/>
        <dbReference type="ChEBI" id="CHEBI:15378"/>
        <dbReference type="ChEBI" id="CHEBI:15379"/>
        <dbReference type="ChEBI" id="CHEBI:15740"/>
        <dbReference type="ChEBI" id="CHEBI:17245"/>
        <dbReference type="ChEBI" id="CHEBI:49016"/>
        <dbReference type="ChEBI" id="CHEBI:49252"/>
        <dbReference type="EC" id="1.13.11.53"/>
    </reaction>
</comment>
<evidence type="ECO:0000313" key="12">
    <source>
        <dbReference type="EMBL" id="KAI5074124.1"/>
    </source>
</evidence>
<dbReference type="InterPro" id="IPR004313">
    <property type="entry name" value="ARD"/>
</dbReference>
<feature type="binding site" evidence="10">
    <location>
        <position position="93"/>
    </location>
    <ligand>
        <name>Ni(2+)</name>
        <dbReference type="ChEBI" id="CHEBI:49786"/>
        <note>for nickel-dependent acireductone dioxygenase activity</note>
    </ligand>
</feature>
<comment type="subcellular location">
    <subcellularLocation>
        <location evidence="10">Cytoplasm</location>
    </subcellularLocation>
    <subcellularLocation>
        <location evidence="10">Nucleus</location>
    </subcellularLocation>
</comment>
<comment type="caution">
    <text evidence="12">The sequence shown here is derived from an EMBL/GenBank/DDBJ whole genome shotgun (WGS) entry which is preliminary data.</text>
</comment>
<keyword evidence="3 10" id="KW-0028">Amino-acid biosynthesis</keyword>
<feature type="binding site" evidence="10">
    <location>
        <position position="89"/>
    </location>
    <ligand>
        <name>Fe(2+)</name>
        <dbReference type="ChEBI" id="CHEBI:29033"/>
        <note>for iron-dependent acireductone dioxygenase activity</note>
    </ligand>
</feature>
<evidence type="ECO:0000256" key="2">
    <source>
        <dbReference type="ARBA" id="ARBA00022596"/>
    </source>
</evidence>
<organism evidence="12 14">
    <name type="scientific">Adiantum capillus-veneris</name>
    <name type="common">Maidenhair fern</name>
    <dbReference type="NCBI Taxonomy" id="13818"/>
    <lineage>
        <taxon>Eukaryota</taxon>
        <taxon>Viridiplantae</taxon>
        <taxon>Streptophyta</taxon>
        <taxon>Embryophyta</taxon>
        <taxon>Tracheophyta</taxon>
        <taxon>Polypodiopsida</taxon>
        <taxon>Polypodiidae</taxon>
        <taxon>Polypodiales</taxon>
        <taxon>Pteridineae</taxon>
        <taxon>Pteridaceae</taxon>
        <taxon>Vittarioideae</taxon>
        <taxon>Adiantum</taxon>
    </lineage>
</organism>
<dbReference type="InterPro" id="IPR011051">
    <property type="entry name" value="RmlC_Cupin_sf"/>
</dbReference>
<dbReference type="GO" id="GO:0010308">
    <property type="term" value="F:acireductone dioxygenase (Ni2+-requiring) activity"/>
    <property type="evidence" value="ECO:0007669"/>
    <property type="project" value="UniProtKB-UniRule"/>
</dbReference>
<dbReference type="AlphaFoldDB" id="A0A9D4ZG26"/>
<keyword evidence="2 10" id="KW-0533">Nickel</keyword>
<keyword evidence="1 10" id="KW-0963">Cytoplasm</keyword>
<dbReference type="FunFam" id="2.60.120.10:FF:000099">
    <property type="entry name" value="1,2-dihydroxy-3-keto-5-methylthiopentene dioxygenase"/>
    <property type="match status" value="1"/>
</dbReference>
<keyword evidence="5 10" id="KW-0223">Dioxygenase</keyword>
<evidence type="ECO:0000256" key="6">
    <source>
        <dbReference type="ARBA" id="ARBA00023002"/>
    </source>
</evidence>
<keyword evidence="4 10" id="KW-0479">Metal-binding</keyword>
<sequence>MEKLEAWEFHESKDDQSADHRHSPNRPIPWEHLKDLGVICWKMDVESKATLEKMKQERGYHYSETVTVAPGVLEGYEERTRQFYEEHLHPYPESRLVLDGSGYWDVRDYDGKWIRFHVQKGHLIVLPPGMYHRFTLDHKGYIQALLLYSSYPKRIEVLRPFGDDLQARKDYVKTILTKVHSKEICKC</sequence>
<dbReference type="EMBL" id="JABFUD020000010">
    <property type="protein sequence ID" value="KAI5074840.1"/>
    <property type="molecule type" value="Genomic_DNA"/>
</dbReference>
<evidence type="ECO:0000256" key="7">
    <source>
        <dbReference type="ARBA" id="ARBA00023004"/>
    </source>
</evidence>
<comment type="cofactor">
    <cofactor evidence="10">
        <name>Fe(2+)</name>
        <dbReference type="ChEBI" id="CHEBI:29033"/>
    </cofactor>
    <cofactor evidence="10">
        <name>Ni(2+)</name>
        <dbReference type="ChEBI" id="CHEBI:49786"/>
    </cofactor>
    <text evidence="10">Binds either 1 Fe or Ni cation per monomer. Iron-binding promotes an acireductone dioxygenase reaction producing 2-keto-4-methylthiobutyrate, while nickel-binding promotes an acireductone dioxygenase reaction producing 3-(methylsulfanyl)propanoate.</text>
</comment>
<dbReference type="EC" id="1.13.11.53" evidence="10"/>
<dbReference type="EC" id="1.13.11.54" evidence="10"/>
<comment type="catalytic activity">
    <reaction evidence="10">
        <text>1,2-dihydroxy-5-(methylsulfanyl)pent-1-en-3-one + O2 = 4-methylsulfanyl-2-oxobutanoate + formate + 2 H(+)</text>
        <dbReference type="Rhea" id="RHEA:24504"/>
        <dbReference type="ChEBI" id="CHEBI:15378"/>
        <dbReference type="ChEBI" id="CHEBI:15379"/>
        <dbReference type="ChEBI" id="CHEBI:15740"/>
        <dbReference type="ChEBI" id="CHEBI:16723"/>
        <dbReference type="ChEBI" id="CHEBI:49252"/>
        <dbReference type="EC" id="1.13.11.54"/>
    </reaction>
</comment>
<keyword evidence="6 10" id="KW-0560">Oxidoreductase</keyword>
<comment type="pathway">
    <text evidence="10">Amino-acid biosynthesis; L-methionine biosynthesis via salvage pathway; L-methionine from S-methyl-5-thio-alpha-D-ribose 1-phosphate: step 5/6.</text>
</comment>
<dbReference type="Proteomes" id="UP000886520">
    <property type="component" value="Chromosome 10"/>
</dbReference>
<dbReference type="InterPro" id="IPR027496">
    <property type="entry name" value="ARD_euk"/>
</dbReference>
<evidence type="ECO:0000256" key="9">
    <source>
        <dbReference type="ARBA" id="ARBA00023242"/>
    </source>
</evidence>
<evidence type="ECO:0000313" key="13">
    <source>
        <dbReference type="EMBL" id="KAI5074840.1"/>
    </source>
</evidence>
<dbReference type="GO" id="GO:0016151">
    <property type="term" value="F:nickel cation binding"/>
    <property type="evidence" value="ECO:0007669"/>
    <property type="project" value="UniProtKB-UniRule"/>
</dbReference>
<dbReference type="GO" id="GO:0005634">
    <property type="term" value="C:nucleus"/>
    <property type="evidence" value="ECO:0007669"/>
    <property type="project" value="UniProtKB-SubCell"/>
</dbReference>
<dbReference type="GO" id="GO:0010309">
    <property type="term" value="F:acireductone dioxygenase [iron(II)-requiring] activity"/>
    <property type="evidence" value="ECO:0007669"/>
    <property type="project" value="UniProtKB-UniRule"/>
</dbReference>
<dbReference type="Pfam" id="PF03079">
    <property type="entry name" value="ARD"/>
    <property type="match status" value="1"/>
</dbReference>
<dbReference type="CDD" id="cd02232">
    <property type="entry name" value="cupin_ARD"/>
    <property type="match status" value="1"/>
</dbReference>
<evidence type="ECO:0000256" key="8">
    <source>
        <dbReference type="ARBA" id="ARBA00023167"/>
    </source>
</evidence>
<keyword evidence="8 10" id="KW-0486">Methionine biosynthesis</keyword>
<feature type="binding site" evidence="10">
    <location>
        <position position="132"/>
    </location>
    <ligand>
        <name>Fe(2+)</name>
        <dbReference type="ChEBI" id="CHEBI:29033"/>
        <note>for iron-dependent acireductone dioxygenase activity</note>
    </ligand>
</feature>
<dbReference type="HAMAP" id="MF_03154">
    <property type="entry name" value="Salvage_MtnD_euk"/>
    <property type="match status" value="1"/>
</dbReference>
<comment type="similarity">
    <text evidence="10">Belongs to the acireductone dioxygenase (ARD) family.</text>
</comment>
<dbReference type="GO" id="GO:0019509">
    <property type="term" value="P:L-methionine salvage from methylthioadenosine"/>
    <property type="evidence" value="ECO:0007669"/>
    <property type="project" value="UniProtKB-UniRule"/>
</dbReference>
<dbReference type="PANTHER" id="PTHR23418">
    <property type="entry name" value="ACIREDUCTONE DIOXYGENASE"/>
    <property type="match status" value="1"/>
</dbReference>
<dbReference type="InterPro" id="IPR014710">
    <property type="entry name" value="RmlC-like_jellyroll"/>
</dbReference>
<evidence type="ECO:0000256" key="3">
    <source>
        <dbReference type="ARBA" id="ARBA00022605"/>
    </source>
</evidence>